<dbReference type="EMBL" id="UYSU01034252">
    <property type="protein sequence ID" value="VDL94054.1"/>
    <property type="molecule type" value="Genomic_DNA"/>
</dbReference>
<dbReference type="AlphaFoldDB" id="A0A183STX1"/>
<dbReference type="OrthoDB" id="10070415at2759"/>
<accession>A0A183STX1</accession>
<reference evidence="3" key="1">
    <citation type="submission" date="2016-06" db="UniProtKB">
        <authorList>
            <consortium name="WormBaseParasite"/>
        </authorList>
    </citation>
    <scope>IDENTIFICATION</scope>
</reference>
<sequence>MQDAWIIRKAEEIQGYADRNEMKNFLKAIKAIFSPCIKGTAPLLSSECTTLLTEKSQILKRWDEDFRSVLNYSSAIYYSAIDRLPHVDLNNDLDLPRSLTETIRTVQQISGGKAPGTDAFPPEVYKHDTLPRDMAPWTSYSGFQRCDHCPSLQTEGDPATL</sequence>
<gene>
    <name evidence="1" type="ORF">SSLN_LOCUS7669</name>
</gene>
<organism evidence="3">
    <name type="scientific">Schistocephalus solidus</name>
    <name type="common">Tapeworm</name>
    <dbReference type="NCBI Taxonomy" id="70667"/>
    <lineage>
        <taxon>Eukaryota</taxon>
        <taxon>Metazoa</taxon>
        <taxon>Spiralia</taxon>
        <taxon>Lophotrochozoa</taxon>
        <taxon>Platyhelminthes</taxon>
        <taxon>Cestoda</taxon>
        <taxon>Eucestoda</taxon>
        <taxon>Diphyllobothriidea</taxon>
        <taxon>Diphyllobothriidae</taxon>
        <taxon>Schistocephalus</taxon>
    </lineage>
</organism>
<protein>
    <submittedName>
        <fullName evidence="3">Gag_p10 domain-containing protein</fullName>
    </submittedName>
</protein>
<name>A0A183STX1_SCHSO</name>
<evidence type="ECO:0000313" key="1">
    <source>
        <dbReference type="EMBL" id="VDL94054.1"/>
    </source>
</evidence>
<reference evidence="1 2" key="2">
    <citation type="submission" date="2018-11" db="EMBL/GenBank/DDBJ databases">
        <authorList>
            <consortium name="Pathogen Informatics"/>
        </authorList>
    </citation>
    <scope>NUCLEOTIDE SEQUENCE [LARGE SCALE GENOMIC DNA]</scope>
    <source>
        <strain evidence="1 2">NST_G2</strain>
    </source>
</reference>
<evidence type="ECO:0000313" key="3">
    <source>
        <dbReference type="WBParaSite" id="SSLN_0000795901-mRNA-1"/>
    </source>
</evidence>
<proteinExistence type="predicted"/>
<evidence type="ECO:0000313" key="2">
    <source>
        <dbReference type="Proteomes" id="UP000275846"/>
    </source>
</evidence>
<keyword evidence="2" id="KW-1185">Reference proteome</keyword>
<dbReference type="WBParaSite" id="SSLN_0000795901-mRNA-1">
    <property type="protein sequence ID" value="SSLN_0000795901-mRNA-1"/>
    <property type="gene ID" value="SSLN_0000795901"/>
</dbReference>
<dbReference type="Proteomes" id="UP000275846">
    <property type="component" value="Unassembled WGS sequence"/>
</dbReference>